<feature type="domain" description="EF-hand" evidence="5">
    <location>
        <begin position="421"/>
        <end position="456"/>
    </location>
</feature>
<sequence length="497" mass="54212">MRRRCALGALLLSLSPAFLGPAPRAPRSGAGAGAGRLEAAAPAKPRIAQEICLNQTLWKPYALRLLKNAKFFQDLSPEQRREAANLMMLQELAPGATLFRQGEAGDKFFIVADGEVEAYVASEEGEELVKVYRAGEYFGELALLTRAPRRASLRGSEEAALLLWLSRGDFERTFGPLRELLLRSAAFRPASRAVRQGQKLAEASFWEQVLGLTGGQRRLLAAVALYLVIGTAYYSYTGFQELPGASSVWVAFYFSVETALAVGFGVLTPRGAESPFFTAGFVICGAALLVNFLSGLVADFLEESAARTEDSDGPRLGGGMLGPAGPLLLWWLLGVAFGVLHEGWDWGTAALFAISATSSVGIQGLDSKDDVSLLFCAVYLLVGVPLYASVIARISLRVADDILKRRQQEIKRRTMASLDGCDDECKLDVFSMYDADQDGRITKQELPELLRFLCVARGVEITDADIDFLLKEWDEDKTETISQAEFLAGLEKWQAKL</sequence>
<feature type="transmembrane region" description="Helical" evidence="2">
    <location>
        <begin position="372"/>
        <end position="396"/>
    </location>
</feature>
<dbReference type="PROSITE" id="PS50042">
    <property type="entry name" value="CNMP_BINDING_3"/>
    <property type="match status" value="1"/>
</dbReference>
<dbReference type="SUPFAM" id="SSF81324">
    <property type="entry name" value="Voltage-gated potassium channels"/>
    <property type="match status" value="2"/>
</dbReference>
<comment type="caution">
    <text evidence="6">The sequence shown here is derived from an EMBL/GenBank/DDBJ whole genome shotgun (WGS) entry which is preliminary data.</text>
</comment>
<dbReference type="InterPro" id="IPR050503">
    <property type="entry name" value="cAMP-dep_PK_reg_su-like"/>
</dbReference>
<dbReference type="CDD" id="cd00038">
    <property type="entry name" value="CAP_ED"/>
    <property type="match status" value="1"/>
</dbReference>
<dbReference type="Proteomes" id="UP001178507">
    <property type="component" value="Unassembled WGS sequence"/>
</dbReference>
<feature type="transmembrane region" description="Helical" evidence="2">
    <location>
        <begin position="248"/>
        <end position="267"/>
    </location>
</feature>
<dbReference type="PROSITE" id="PS00018">
    <property type="entry name" value="EF_HAND_1"/>
    <property type="match status" value="1"/>
</dbReference>
<keyword evidence="7" id="KW-1185">Reference proteome</keyword>
<reference evidence="6" key="1">
    <citation type="submission" date="2023-08" db="EMBL/GenBank/DDBJ databases">
        <authorList>
            <person name="Chen Y."/>
            <person name="Shah S."/>
            <person name="Dougan E. K."/>
            <person name="Thang M."/>
            <person name="Chan C."/>
        </authorList>
    </citation>
    <scope>NUCLEOTIDE SEQUENCE</scope>
</reference>
<dbReference type="Pfam" id="PF07885">
    <property type="entry name" value="Ion_trans_2"/>
    <property type="match status" value="1"/>
</dbReference>
<dbReference type="PANTHER" id="PTHR11635">
    <property type="entry name" value="CAMP-DEPENDENT PROTEIN KINASE REGULATORY CHAIN"/>
    <property type="match status" value="1"/>
</dbReference>
<proteinExistence type="predicted"/>
<dbReference type="InterPro" id="IPR013099">
    <property type="entry name" value="K_chnl_dom"/>
</dbReference>
<evidence type="ECO:0000259" key="5">
    <source>
        <dbReference type="PROSITE" id="PS50222"/>
    </source>
</evidence>
<accession>A0AA36NK38</accession>
<organism evidence="6 7">
    <name type="scientific">Effrenium voratum</name>
    <dbReference type="NCBI Taxonomy" id="2562239"/>
    <lineage>
        <taxon>Eukaryota</taxon>
        <taxon>Sar</taxon>
        <taxon>Alveolata</taxon>
        <taxon>Dinophyceae</taxon>
        <taxon>Suessiales</taxon>
        <taxon>Symbiodiniaceae</taxon>
        <taxon>Effrenium</taxon>
    </lineage>
</organism>
<dbReference type="InterPro" id="IPR014710">
    <property type="entry name" value="RmlC-like_jellyroll"/>
</dbReference>
<dbReference type="SUPFAM" id="SSF51206">
    <property type="entry name" value="cAMP-binding domain-like"/>
    <property type="match status" value="1"/>
</dbReference>
<feature type="chain" id="PRO_5041230453" description="Calmodulin" evidence="3">
    <location>
        <begin position="20"/>
        <end position="497"/>
    </location>
</feature>
<keyword evidence="2" id="KW-0812">Transmembrane</keyword>
<evidence type="ECO:0000313" key="6">
    <source>
        <dbReference type="EMBL" id="CAJ1407286.1"/>
    </source>
</evidence>
<dbReference type="Gene3D" id="1.10.238.10">
    <property type="entry name" value="EF-hand"/>
    <property type="match status" value="1"/>
</dbReference>
<dbReference type="AlphaFoldDB" id="A0AA36NK38"/>
<dbReference type="Gene3D" id="1.10.287.70">
    <property type="match status" value="2"/>
</dbReference>
<feature type="transmembrane region" description="Helical" evidence="2">
    <location>
        <begin position="219"/>
        <end position="236"/>
    </location>
</feature>
<feature type="transmembrane region" description="Helical" evidence="2">
    <location>
        <begin position="321"/>
        <end position="340"/>
    </location>
</feature>
<dbReference type="SMART" id="SM00100">
    <property type="entry name" value="cNMP"/>
    <property type="match status" value="1"/>
</dbReference>
<gene>
    <name evidence="6" type="ORF">EVOR1521_LOCUS29022</name>
</gene>
<dbReference type="PANTHER" id="PTHR11635:SF152">
    <property type="entry name" value="CAMP-DEPENDENT PROTEIN KINASE TYPE I REGULATORY SUBUNIT-RELATED"/>
    <property type="match status" value="1"/>
</dbReference>
<dbReference type="Pfam" id="PF00027">
    <property type="entry name" value="cNMP_binding"/>
    <property type="match status" value="1"/>
</dbReference>
<dbReference type="InterPro" id="IPR011992">
    <property type="entry name" value="EF-hand-dom_pair"/>
</dbReference>
<dbReference type="GO" id="GO:0005952">
    <property type="term" value="C:cAMP-dependent protein kinase complex"/>
    <property type="evidence" value="ECO:0007669"/>
    <property type="project" value="InterPro"/>
</dbReference>
<dbReference type="InterPro" id="IPR000595">
    <property type="entry name" value="cNMP-bd_dom"/>
</dbReference>
<feature type="transmembrane region" description="Helical" evidence="2">
    <location>
        <begin position="346"/>
        <end position="365"/>
    </location>
</feature>
<evidence type="ECO:0000313" key="7">
    <source>
        <dbReference type="Proteomes" id="UP001178507"/>
    </source>
</evidence>
<dbReference type="InterPro" id="IPR002048">
    <property type="entry name" value="EF_hand_dom"/>
</dbReference>
<dbReference type="Gene3D" id="2.60.120.10">
    <property type="entry name" value="Jelly Rolls"/>
    <property type="match status" value="1"/>
</dbReference>
<dbReference type="GO" id="GO:0005829">
    <property type="term" value="C:cytosol"/>
    <property type="evidence" value="ECO:0007669"/>
    <property type="project" value="TreeGrafter"/>
</dbReference>
<protein>
    <recommendedName>
        <fullName evidence="8">Calmodulin</fullName>
    </recommendedName>
</protein>
<dbReference type="InterPro" id="IPR018490">
    <property type="entry name" value="cNMP-bd_dom_sf"/>
</dbReference>
<feature type="signal peptide" evidence="3">
    <location>
        <begin position="1"/>
        <end position="19"/>
    </location>
</feature>
<evidence type="ECO:0008006" key="8">
    <source>
        <dbReference type="Google" id="ProtNLM"/>
    </source>
</evidence>
<dbReference type="CDD" id="cd00051">
    <property type="entry name" value="EFh"/>
    <property type="match status" value="1"/>
</dbReference>
<evidence type="ECO:0000256" key="3">
    <source>
        <dbReference type="SAM" id="SignalP"/>
    </source>
</evidence>
<keyword evidence="3" id="KW-0732">Signal</keyword>
<dbReference type="EMBL" id="CAUJNA010003665">
    <property type="protein sequence ID" value="CAJ1407286.1"/>
    <property type="molecule type" value="Genomic_DNA"/>
</dbReference>
<dbReference type="InterPro" id="IPR018247">
    <property type="entry name" value="EF_Hand_1_Ca_BS"/>
</dbReference>
<feature type="transmembrane region" description="Helical" evidence="2">
    <location>
        <begin position="279"/>
        <end position="301"/>
    </location>
</feature>
<evidence type="ECO:0000259" key="4">
    <source>
        <dbReference type="PROSITE" id="PS50042"/>
    </source>
</evidence>
<evidence type="ECO:0000256" key="2">
    <source>
        <dbReference type="SAM" id="Phobius"/>
    </source>
</evidence>
<dbReference type="SUPFAM" id="SSF47473">
    <property type="entry name" value="EF-hand"/>
    <property type="match status" value="1"/>
</dbReference>
<feature type="domain" description="EF-hand" evidence="5">
    <location>
        <begin position="461"/>
        <end position="496"/>
    </location>
</feature>
<dbReference type="Pfam" id="PF13499">
    <property type="entry name" value="EF-hand_7"/>
    <property type="match status" value="1"/>
</dbReference>
<keyword evidence="1" id="KW-0106">Calcium</keyword>
<evidence type="ECO:0000256" key="1">
    <source>
        <dbReference type="ARBA" id="ARBA00022837"/>
    </source>
</evidence>
<name>A0AA36NK38_9DINO</name>
<dbReference type="GO" id="GO:0005509">
    <property type="term" value="F:calcium ion binding"/>
    <property type="evidence" value="ECO:0007669"/>
    <property type="project" value="InterPro"/>
</dbReference>
<keyword evidence="2" id="KW-0472">Membrane</keyword>
<feature type="domain" description="Cyclic nucleotide-binding" evidence="4">
    <location>
        <begin position="71"/>
        <end position="183"/>
    </location>
</feature>
<dbReference type="PRINTS" id="PR00103">
    <property type="entry name" value="CAMPKINASE"/>
</dbReference>
<keyword evidence="2" id="KW-1133">Transmembrane helix</keyword>
<dbReference type="PROSITE" id="PS50222">
    <property type="entry name" value="EF_HAND_2"/>
    <property type="match status" value="2"/>
</dbReference>